<dbReference type="Pfam" id="PF24758">
    <property type="entry name" value="LRR_At5g56370"/>
    <property type="match status" value="1"/>
</dbReference>
<dbReference type="SUPFAM" id="SSF81383">
    <property type="entry name" value="F-box domain"/>
    <property type="match status" value="1"/>
</dbReference>
<dbReference type="GeneID" id="113716036"/>
<dbReference type="InterPro" id="IPR001810">
    <property type="entry name" value="F-box_dom"/>
</dbReference>
<feature type="region of interest" description="Disordered" evidence="1">
    <location>
        <begin position="1"/>
        <end position="29"/>
    </location>
</feature>
<gene>
    <name evidence="4" type="primary">LOC113716036</name>
</gene>
<sequence length="566" mass="65139">MVCKRRKGNENNRIQETKEEKDETSADRLSSLPDHLNHHVLSLLSIEDVWSMSLLSKRWNMLFTTFPIIDLNEDNYPSREKFVEALQLCLVRRQMVHLQKLSVQMTFPSNGEIDQLIDKVLDEATKGNVQALDLRFSNGKYRSCWNTLYVLPEVIFSHCSSMKSFEVVGINFGYSYKVLNLPFLRTLSIKNALIGDEFLPKLINACPSLENLSLMRCLGLKIAKIHHNKISYFLVKCNRLLEKIEIDLPNLQRFFYKGPYLMNRAGVLVASMVGNEHEATKLDTVSLKHSRLEFKAFQDPYFKYLGTLILSDIEIVDGSFWCTNAFFPHLVSLELKCCKTLRKLHVISSTVKCLVICNCKYMDYWKIVCTNLLVLEYEGPVVKFSRPLTSNKVEVKLSLTTRFIHSHDILELHRTRDFLQMFSPAGDMTMTLIHDCEECVMMLKEIAELPLNYVKHLEVKTDEVSINLIDLFQGILSISVRFGTLLVHVDSLQIKLKLWDVDKKKASSGYNMQQANYEYALQSLQNVWITNFGGSDEEIKLVDYVLKKAINLECISVSPIAADQEN</sequence>
<accession>A0A6P6UZX3</accession>
<evidence type="ECO:0000259" key="2">
    <source>
        <dbReference type="PROSITE" id="PS50181"/>
    </source>
</evidence>
<evidence type="ECO:0000313" key="3">
    <source>
        <dbReference type="Proteomes" id="UP001652660"/>
    </source>
</evidence>
<dbReference type="InterPro" id="IPR053772">
    <property type="entry name" value="At1g61320/At1g61330-like"/>
</dbReference>
<name>A0A6P6UZX3_COFAR</name>
<dbReference type="RefSeq" id="XP_027096138.2">
    <property type="nucleotide sequence ID" value="XM_027240337.2"/>
</dbReference>
<dbReference type="AlphaFoldDB" id="A0A6P6UZX3"/>
<dbReference type="Pfam" id="PF00646">
    <property type="entry name" value="F-box"/>
    <property type="match status" value="1"/>
</dbReference>
<evidence type="ECO:0000313" key="4">
    <source>
        <dbReference type="RefSeq" id="XP_027096138.2"/>
    </source>
</evidence>
<dbReference type="Pfam" id="PF23622">
    <property type="entry name" value="LRR_At1g61320_AtMIF1"/>
    <property type="match status" value="1"/>
</dbReference>
<dbReference type="InterPro" id="IPR055357">
    <property type="entry name" value="LRR_At1g61320_AtMIF1"/>
</dbReference>
<reference evidence="3" key="1">
    <citation type="journal article" date="2025" name="Foods">
        <title>Unveiling the Microbial Signatures of Arabica Coffee Cherries: Insights into Ripeness Specific Diversity, Functional Traits, and Implications for Quality and Safety.</title>
        <authorList>
            <consortium name="RefSeq"/>
            <person name="Tenea G.N."/>
            <person name="Cifuentes V."/>
            <person name="Reyes P."/>
            <person name="Cevallos-Vallejos M."/>
        </authorList>
    </citation>
    <scope>NUCLEOTIDE SEQUENCE [LARGE SCALE GENOMIC DNA]</scope>
</reference>
<dbReference type="Gene3D" id="1.20.1280.50">
    <property type="match status" value="1"/>
</dbReference>
<feature type="compositionally biased region" description="Basic and acidic residues" evidence="1">
    <location>
        <begin position="8"/>
        <end position="26"/>
    </location>
</feature>
<reference evidence="4" key="2">
    <citation type="submission" date="2025-08" db="UniProtKB">
        <authorList>
            <consortium name="RefSeq"/>
        </authorList>
    </citation>
    <scope>IDENTIFICATION</scope>
    <source>
        <tissue evidence="4">Leaves</tissue>
    </source>
</reference>
<dbReference type="InterPro" id="IPR036047">
    <property type="entry name" value="F-box-like_dom_sf"/>
</dbReference>
<dbReference type="SUPFAM" id="SSF52058">
    <property type="entry name" value="L domain-like"/>
    <property type="match status" value="1"/>
</dbReference>
<proteinExistence type="predicted"/>
<dbReference type="OrthoDB" id="851744at2759"/>
<dbReference type="Proteomes" id="UP001652660">
    <property type="component" value="Chromosome 11c"/>
</dbReference>
<protein>
    <recommendedName>
        <fullName evidence="2">F-box domain-containing protein</fullName>
    </recommendedName>
</protein>
<dbReference type="PROSITE" id="PS50181">
    <property type="entry name" value="FBOX"/>
    <property type="match status" value="1"/>
</dbReference>
<evidence type="ECO:0000256" key="1">
    <source>
        <dbReference type="SAM" id="MobiDB-lite"/>
    </source>
</evidence>
<feature type="domain" description="F-box" evidence="2">
    <location>
        <begin position="26"/>
        <end position="79"/>
    </location>
</feature>
<dbReference type="InterPro" id="IPR055411">
    <property type="entry name" value="LRR_FXL15/At3g58940/PEG3-like"/>
</dbReference>
<dbReference type="InterPro" id="IPR032675">
    <property type="entry name" value="LRR_dom_sf"/>
</dbReference>
<dbReference type="Gene3D" id="3.80.10.10">
    <property type="entry name" value="Ribonuclease Inhibitor"/>
    <property type="match status" value="1"/>
</dbReference>
<organism evidence="3 4">
    <name type="scientific">Coffea arabica</name>
    <name type="common">Arabian coffee</name>
    <dbReference type="NCBI Taxonomy" id="13443"/>
    <lineage>
        <taxon>Eukaryota</taxon>
        <taxon>Viridiplantae</taxon>
        <taxon>Streptophyta</taxon>
        <taxon>Embryophyta</taxon>
        <taxon>Tracheophyta</taxon>
        <taxon>Spermatophyta</taxon>
        <taxon>Magnoliopsida</taxon>
        <taxon>eudicotyledons</taxon>
        <taxon>Gunneridae</taxon>
        <taxon>Pentapetalae</taxon>
        <taxon>asterids</taxon>
        <taxon>lamiids</taxon>
        <taxon>Gentianales</taxon>
        <taxon>Rubiaceae</taxon>
        <taxon>Ixoroideae</taxon>
        <taxon>Gardenieae complex</taxon>
        <taxon>Bertiereae - Coffeeae clade</taxon>
        <taxon>Coffeeae</taxon>
        <taxon>Coffea</taxon>
    </lineage>
</organism>
<keyword evidence="3" id="KW-1185">Reference proteome</keyword>
<dbReference type="PANTHER" id="PTHR34145">
    <property type="entry name" value="OS02G0105600 PROTEIN"/>
    <property type="match status" value="1"/>
</dbReference>